<protein>
    <submittedName>
        <fullName evidence="3">Sacchrp_dh_C domain-containing protein</fullName>
    </submittedName>
</protein>
<evidence type="ECO:0000313" key="2">
    <source>
        <dbReference type="Proteomes" id="UP000095283"/>
    </source>
</evidence>
<feature type="transmembrane region" description="Helical" evidence="1">
    <location>
        <begin position="150"/>
        <end position="169"/>
    </location>
</feature>
<dbReference type="GO" id="GO:0005811">
    <property type="term" value="C:lipid droplet"/>
    <property type="evidence" value="ECO:0007669"/>
    <property type="project" value="TreeGrafter"/>
</dbReference>
<dbReference type="InterPro" id="IPR051276">
    <property type="entry name" value="Saccharopine_DH-like_oxidrdct"/>
</dbReference>
<dbReference type="AlphaFoldDB" id="A0A1I7XHU5"/>
<dbReference type="GO" id="GO:0009247">
    <property type="term" value="P:glycolipid biosynthetic process"/>
    <property type="evidence" value="ECO:0007669"/>
    <property type="project" value="TreeGrafter"/>
</dbReference>
<dbReference type="WBParaSite" id="Hba_17268">
    <property type="protein sequence ID" value="Hba_17268"/>
    <property type="gene ID" value="Hba_17268"/>
</dbReference>
<dbReference type="PANTHER" id="PTHR12286">
    <property type="entry name" value="SACCHAROPINE DEHYDROGENASE-LIKE OXIDOREDUCTASE"/>
    <property type="match status" value="1"/>
</dbReference>
<keyword evidence="1" id="KW-0812">Transmembrane</keyword>
<proteinExistence type="predicted"/>
<sequence>MLFYTIKGVYVVSACGWDSIPCDLGVNFVKDKFDGDLNHVETFVQINNGPAGYSFNAGTYQTLILGISGALSDSLGKIRKSIMPEKIVKGSVRPPKRGKLWQIKEDELDGWALPFPGSDKSIVNRSQYYDCLNNGRRPLHIETYLRLSSLFWTLMLALWVSIFSILVQLPIARKILQKYPDQCSFYMFKNSGPTEEQIAGASFTYWVFGYGYKEKLPLHEQHEGHPNQKIVATCKGPDAGYLATSGCILSSALAIIKDQDNLPKSGGVFTTASAFGKTKIYEYLKSFGVTFQIEKEQSRL</sequence>
<dbReference type="PANTHER" id="PTHR12286:SF5">
    <property type="entry name" value="SACCHAROPINE DEHYDROGENASE-LIKE OXIDOREDUCTASE"/>
    <property type="match status" value="1"/>
</dbReference>
<accession>A0A1I7XHU5</accession>
<dbReference type="Proteomes" id="UP000095283">
    <property type="component" value="Unplaced"/>
</dbReference>
<keyword evidence="2" id="KW-1185">Reference proteome</keyword>
<keyword evidence="1" id="KW-0472">Membrane</keyword>
<evidence type="ECO:0000256" key="1">
    <source>
        <dbReference type="SAM" id="Phobius"/>
    </source>
</evidence>
<name>A0A1I7XHU5_HETBA</name>
<reference evidence="3" key="1">
    <citation type="submission" date="2016-11" db="UniProtKB">
        <authorList>
            <consortium name="WormBaseParasite"/>
        </authorList>
    </citation>
    <scope>IDENTIFICATION</scope>
</reference>
<keyword evidence="1" id="KW-1133">Transmembrane helix</keyword>
<organism evidence="2 3">
    <name type="scientific">Heterorhabditis bacteriophora</name>
    <name type="common">Entomopathogenic nematode worm</name>
    <dbReference type="NCBI Taxonomy" id="37862"/>
    <lineage>
        <taxon>Eukaryota</taxon>
        <taxon>Metazoa</taxon>
        <taxon>Ecdysozoa</taxon>
        <taxon>Nematoda</taxon>
        <taxon>Chromadorea</taxon>
        <taxon>Rhabditida</taxon>
        <taxon>Rhabditina</taxon>
        <taxon>Rhabditomorpha</taxon>
        <taxon>Strongyloidea</taxon>
        <taxon>Heterorhabditidae</taxon>
        <taxon>Heterorhabditis</taxon>
    </lineage>
</organism>
<evidence type="ECO:0000313" key="3">
    <source>
        <dbReference type="WBParaSite" id="Hba_17268"/>
    </source>
</evidence>
<dbReference type="GO" id="GO:0005739">
    <property type="term" value="C:mitochondrion"/>
    <property type="evidence" value="ECO:0007669"/>
    <property type="project" value="TreeGrafter"/>
</dbReference>
<dbReference type="GO" id="GO:0005886">
    <property type="term" value="C:plasma membrane"/>
    <property type="evidence" value="ECO:0007669"/>
    <property type="project" value="TreeGrafter"/>
</dbReference>